<dbReference type="EMBL" id="QAOK01000013">
    <property type="protein sequence ID" value="PTQ80817.1"/>
    <property type="molecule type" value="Genomic_DNA"/>
</dbReference>
<name>A0A2T5IAI2_9PROT</name>
<accession>A0A2T5IAI2</accession>
<evidence type="ECO:0000313" key="2">
    <source>
        <dbReference type="Proteomes" id="UP000244152"/>
    </source>
</evidence>
<protein>
    <submittedName>
        <fullName evidence="1">Uncharacterized protein</fullName>
    </submittedName>
</protein>
<gene>
    <name evidence="1" type="ORF">C8R21_11310</name>
</gene>
<sequence>MDTASHISNIRRIYNRPWQDSSPANPGKVSTCIQVGVRPETTRTLHTMPGAFTNAATLRTRLAGMGGVDVFDRNFCRTGLVLDKGLQLAESPTVQRISADDLFLMIST</sequence>
<comment type="caution">
    <text evidence="1">The sequence shown here is derived from an EMBL/GenBank/DDBJ whole genome shotgun (WGS) entry which is preliminary data.</text>
</comment>
<evidence type="ECO:0000313" key="1">
    <source>
        <dbReference type="EMBL" id="PTQ80817.1"/>
    </source>
</evidence>
<dbReference type="AlphaFoldDB" id="A0A2T5IAI2"/>
<organism evidence="1 2">
    <name type="scientific">Nitrosospira multiformis</name>
    <dbReference type="NCBI Taxonomy" id="1231"/>
    <lineage>
        <taxon>Bacteria</taxon>
        <taxon>Pseudomonadati</taxon>
        <taxon>Pseudomonadota</taxon>
        <taxon>Betaproteobacteria</taxon>
        <taxon>Nitrosomonadales</taxon>
        <taxon>Nitrosomonadaceae</taxon>
        <taxon>Nitrosospira</taxon>
    </lineage>
</organism>
<dbReference type="Proteomes" id="UP000244152">
    <property type="component" value="Unassembled WGS sequence"/>
</dbReference>
<proteinExistence type="predicted"/>
<reference evidence="1 2" key="1">
    <citation type="submission" date="2018-04" db="EMBL/GenBank/DDBJ databases">
        <title>Active sludge and wastewater microbial communities from Klosterneuburg, Austria.</title>
        <authorList>
            <person name="Wagner M."/>
        </authorList>
    </citation>
    <scope>NUCLEOTIDE SEQUENCE [LARGE SCALE GENOMIC DNA]</scope>
    <source>
        <strain evidence="1 2">Nl12</strain>
    </source>
</reference>